<dbReference type="OrthoDB" id="5298532at2"/>
<dbReference type="RefSeq" id="WP_061179673.1">
    <property type="nucleotide sequence ID" value="NZ_FCOE02000049.1"/>
</dbReference>
<name>A0A158DU37_9BURK</name>
<reference evidence="1" key="1">
    <citation type="submission" date="2016-01" db="EMBL/GenBank/DDBJ databases">
        <authorList>
            <person name="Peeters C."/>
        </authorList>
    </citation>
    <scope>NUCLEOTIDE SEQUENCE [LARGE SCALE GENOMIC DNA]</scope>
    <source>
        <strain evidence="1">LMG 29323</strain>
    </source>
</reference>
<protein>
    <submittedName>
        <fullName evidence="1">Uncharacterized protein</fullName>
    </submittedName>
</protein>
<comment type="caution">
    <text evidence="1">The sequence shown here is derived from an EMBL/GenBank/DDBJ whole genome shotgun (WGS) entry which is preliminary data.</text>
</comment>
<sequence>MTINTEVRNFDSLPDAAGVRVQTVAALCSCSISTVWSRSKRGELPKPRTIGGHALWNVGELRTVLLGEPA</sequence>
<dbReference type="Proteomes" id="UP000054911">
    <property type="component" value="Unassembled WGS sequence"/>
</dbReference>
<organism evidence="1 2">
    <name type="scientific">Caballeronia pedi</name>
    <dbReference type="NCBI Taxonomy" id="1777141"/>
    <lineage>
        <taxon>Bacteria</taxon>
        <taxon>Pseudomonadati</taxon>
        <taxon>Pseudomonadota</taxon>
        <taxon>Betaproteobacteria</taxon>
        <taxon>Burkholderiales</taxon>
        <taxon>Burkholderiaceae</taxon>
        <taxon>Caballeronia</taxon>
    </lineage>
</organism>
<keyword evidence="2" id="KW-1185">Reference proteome</keyword>
<dbReference type="EMBL" id="FCOE02000049">
    <property type="protein sequence ID" value="SAK98131.1"/>
    <property type="molecule type" value="Genomic_DNA"/>
</dbReference>
<dbReference type="STRING" id="1777141.AWB80_07466"/>
<proteinExistence type="predicted"/>
<accession>A0A158DU37</accession>
<evidence type="ECO:0000313" key="1">
    <source>
        <dbReference type="EMBL" id="SAK98131.1"/>
    </source>
</evidence>
<dbReference type="AlphaFoldDB" id="A0A158DU37"/>
<evidence type="ECO:0000313" key="2">
    <source>
        <dbReference type="Proteomes" id="UP000054911"/>
    </source>
</evidence>
<gene>
    <name evidence="1" type="ORF">AWB80_07466</name>
</gene>